<evidence type="ECO:0000256" key="4">
    <source>
        <dbReference type="ARBA" id="ARBA00023034"/>
    </source>
</evidence>
<dbReference type="EMBL" id="NMUH01004288">
    <property type="protein sequence ID" value="MQM09094.1"/>
    <property type="molecule type" value="Genomic_DNA"/>
</dbReference>
<comment type="subcellular location">
    <subcellularLocation>
        <location evidence="7">Golgi apparatus</location>
        <location evidence="7">Golgi stack membrane</location>
        <topology evidence="7">Single-pass type II membrane protein</topology>
    </subcellularLocation>
</comment>
<dbReference type="InterPro" id="IPR004938">
    <property type="entry name" value="XG_FTase"/>
</dbReference>
<evidence type="ECO:0000256" key="3">
    <source>
        <dbReference type="ARBA" id="ARBA00022679"/>
    </source>
</evidence>
<keyword evidence="7" id="KW-1133">Transmembrane helix</keyword>
<dbReference type="PANTHER" id="PTHR31889:SF2">
    <property type="entry name" value="FUCOSYLTRANSFERASE 3"/>
    <property type="match status" value="1"/>
</dbReference>
<evidence type="ECO:0000313" key="10">
    <source>
        <dbReference type="Proteomes" id="UP000652761"/>
    </source>
</evidence>
<reference evidence="9" key="1">
    <citation type="submission" date="2017-07" db="EMBL/GenBank/DDBJ databases">
        <title>Taro Niue Genome Assembly and Annotation.</title>
        <authorList>
            <person name="Atibalentja N."/>
            <person name="Keating K."/>
            <person name="Fields C.J."/>
        </authorList>
    </citation>
    <scope>NUCLEOTIDE SEQUENCE</scope>
    <source>
        <strain evidence="9">Niue_2</strain>
        <tissue evidence="9">Leaf</tissue>
    </source>
</reference>
<dbReference type="EC" id="2.4.1.-" evidence="7"/>
<comment type="caution">
    <text evidence="9">The sequence shown here is derived from an EMBL/GenBank/DDBJ whole genome shotgun (WGS) entry which is preliminary data.</text>
</comment>
<evidence type="ECO:0000256" key="5">
    <source>
        <dbReference type="ARBA" id="ARBA00023180"/>
    </source>
</evidence>
<keyword evidence="7" id="KW-0812">Transmembrane</keyword>
<keyword evidence="5" id="KW-0325">Glycoprotein</keyword>
<evidence type="ECO:0000256" key="7">
    <source>
        <dbReference type="RuleBase" id="RU367004"/>
    </source>
</evidence>
<sequence length="584" mass="66033">MDLEIGKKRGYGREGGEAFSHPAAHGDTRAFRAVWVVMACMTFPMLAFVSGVYRPPLALVVGAYQGRRSQQQPLHSPPPQQQWEEPPVDGGTADTVFYGISDKPRDKYLGGLLAGGFDEDTCQSRYQSTMYRKPSTYKPSPYLVQRLRKYEELHKRCAPFTAGYNKTLPFLDDRPAPEKETECKYILWTPWSGLGNRILSLTSSFLYALLTDRVVLIDRGKDMTSLFCEPFPDTTWLLPPDFPITNYDVYNANHPLSYGNLLRKKNISTDGSGSSGTPPSFVYLNLPHDYNTEDMHFFCEPDQAVLKKVPWLFARTNNYIVPGFFLNREFEPELSRLFPQKEMVFHHLGRYLFHPTNEVWGMVTRYYKSYMAMARERLGIQIRIFNSKDAPFEVVSEQVINCTLQEGLLPKVDANSSAGDTTADQPAKTKSVLLTSLYSGYFDKIKDMYWEHPAVGGVVLSVHQPTHEEWQQTDKESHDLKAWAEMILLSLADVLVTSAQSTFGYTGQGLGGITPWILLKPEGGKMPQPACVRETSIDPCFHSPPWYVCREKRNGDNGKVVPFVTQCTDVHGGIKLVDRTAYSS</sequence>
<dbReference type="PANTHER" id="PTHR31889">
    <property type="entry name" value="FUCOSYLTRANSFERASE 2-RELATED"/>
    <property type="match status" value="1"/>
</dbReference>
<accession>A0A843WYL0</accession>
<feature type="region of interest" description="Disordered" evidence="8">
    <location>
        <begin position="69"/>
        <end position="88"/>
    </location>
</feature>
<comment type="similarity">
    <text evidence="1 7">Belongs to the glycosyltransferase 37 family.</text>
</comment>
<keyword evidence="6 7" id="KW-0961">Cell wall biogenesis/degradation</keyword>
<dbReference type="GO" id="GO:0008107">
    <property type="term" value="F:galactoside 2-alpha-L-fucosyltransferase activity"/>
    <property type="evidence" value="ECO:0007669"/>
    <property type="project" value="InterPro"/>
</dbReference>
<evidence type="ECO:0000256" key="8">
    <source>
        <dbReference type="SAM" id="MobiDB-lite"/>
    </source>
</evidence>
<feature type="transmembrane region" description="Helical" evidence="7">
    <location>
        <begin position="33"/>
        <end position="53"/>
    </location>
</feature>
<dbReference type="OrthoDB" id="428346at2759"/>
<keyword evidence="4 7" id="KW-0333">Golgi apparatus</keyword>
<gene>
    <name evidence="9" type="ORF">Taro_041958</name>
</gene>
<dbReference type="FunFam" id="3.40.50.11340:FF:000005">
    <property type="entry name" value="Galactoside 2-alpha-L-fucosyltransferase"/>
    <property type="match status" value="1"/>
</dbReference>
<dbReference type="AlphaFoldDB" id="A0A843WYL0"/>
<comment type="function">
    <text evidence="7">May be involved in cell wall biosynthesis.</text>
</comment>
<evidence type="ECO:0000256" key="2">
    <source>
        <dbReference type="ARBA" id="ARBA00022676"/>
    </source>
</evidence>
<proteinExistence type="inferred from homology"/>
<protein>
    <recommendedName>
        <fullName evidence="7">Fucosyltransferase</fullName>
        <ecNumber evidence="7">2.4.1.-</ecNumber>
    </recommendedName>
</protein>
<dbReference type="Proteomes" id="UP000652761">
    <property type="component" value="Unassembled WGS sequence"/>
</dbReference>
<keyword evidence="7" id="KW-0472">Membrane</keyword>
<keyword evidence="2 7" id="KW-0328">Glycosyltransferase</keyword>
<evidence type="ECO:0000256" key="6">
    <source>
        <dbReference type="ARBA" id="ARBA00023316"/>
    </source>
</evidence>
<keyword evidence="10" id="KW-1185">Reference proteome</keyword>
<dbReference type="GO" id="GO:0042546">
    <property type="term" value="P:cell wall biogenesis"/>
    <property type="evidence" value="ECO:0007669"/>
    <property type="project" value="InterPro"/>
</dbReference>
<evidence type="ECO:0000256" key="1">
    <source>
        <dbReference type="ARBA" id="ARBA00010481"/>
    </source>
</evidence>
<dbReference type="GO" id="GO:0032580">
    <property type="term" value="C:Golgi cisterna membrane"/>
    <property type="evidence" value="ECO:0007669"/>
    <property type="project" value="UniProtKB-SubCell"/>
</dbReference>
<name>A0A843WYL0_COLES</name>
<evidence type="ECO:0000313" key="9">
    <source>
        <dbReference type="EMBL" id="MQM09094.1"/>
    </source>
</evidence>
<keyword evidence="3 7" id="KW-0808">Transferase</keyword>
<dbReference type="Gene3D" id="3.40.50.11340">
    <property type="match status" value="1"/>
</dbReference>
<organism evidence="9 10">
    <name type="scientific">Colocasia esculenta</name>
    <name type="common">Wild taro</name>
    <name type="synonym">Arum esculentum</name>
    <dbReference type="NCBI Taxonomy" id="4460"/>
    <lineage>
        <taxon>Eukaryota</taxon>
        <taxon>Viridiplantae</taxon>
        <taxon>Streptophyta</taxon>
        <taxon>Embryophyta</taxon>
        <taxon>Tracheophyta</taxon>
        <taxon>Spermatophyta</taxon>
        <taxon>Magnoliopsida</taxon>
        <taxon>Liliopsida</taxon>
        <taxon>Araceae</taxon>
        <taxon>Aroideae</taxon>
        <taxon>Colocasieae</taxon>
        <taxon>Colocasia</taxon>
    </lineage>
</organism>
<dbReference type="GO" id="GO:0071555">
    <property type="term" value="P:cell wall organization"/>
    <property type="evidence" value="ECO:0007669"/>
    <property type="project" value="UniProtKB-UniRule"/>
</dbReference>
<dbReference type="GO" id="GO:0009969">
    <property type="term" value="P:xyloglucan biosynthetic process"/>
    <property type="evidence" value="ECO:0007669"/>
    <property type="project" value="TreeGrafter"/>
</dbReference>
<dbReference type="Pfam" id="PF03254">
    <property type="entry name" value="XG_FTase"/>
    <property type="match status" value="1"/>
</dbReference>